<dbReference type="GO" id="GO:0003677">
    <property type="term" value="F:DNA binding"/>
    <property type="evidence" value="ECO:0007669"/>
    <property type="project" value="UniProtKB-KW"/>
</dbReference>
<keyword evidence="4" id="KW-0804">Transcription</keyword>
<evidence type="ECO:0000313" key="7">
    <source>
        <dbReference type="Proteomes" id="UP000501690"/>
    </source>
</evidence>
<dbReference type="InterPro" id="IPR015300">
    <property type="entry name" value="DNA-bd_pseudobarrel_sf"/>
</dbReference>
<organism evidence="6 7">
    <name type="scientific">Vigna unguiculata</name>
    <name type="common">Cowpea</name>
    <dbReference type="NCBI Taxonomy" id="3917"/>
    <lineage>
        <taxon>Eukaryota</taxon>
        <taxon>Viridiplantae</taxon>
        <taxon>Streptophyta</taxon>
        <taxon>Embryophyta</taxon>
        <taxon>Tracheophyta</taxon>
        <taxon>Spermatophyta</taxon>
        <taxon>Magnoliopsida</taxon>
        <taxon>eudicotyledons</taxon>
        <taxon>Gunneridae</taxon>
        <taxon>Pentapetalae</taxon>
        <taxon>rosids</taxon>
        <taxon>fabids</taxon>
        <taxon>Fabales</taxon>
        <taxon>Fabaceae</taxon>
        <taxon>Papilionoideae</taxon>
        <taxon>50 kb inversion clade</taxon>
        <taxon>NPAAA clade</taxon>
        <taxon>indigoferoid/millettioid clade</taxon>
        <taxon>Phaseoleae</taxon>
        <taxon>Vigna</taxon>
    </lineage>
</organism>
<evidence type="ECO:0000256" key="2">
    <source>
        <dbReference type="ARBA" id="ARBA00023015"/>
    </source>
</evidence>
<proteinExistence type="predicted"/>
<dbReference type="EMBL" id="CP039351">
    <property type="protein sequence ID" value="QCE00226.1"/>
    <property type="molecule type" value="Genomic_DNA"/>
</dbReference>
<evidence type="ECO:0000256" key="5">
    <source>
        <dbReference type="ARBA" id="ARBA00023242"/>
    </source>
</evidence>
<keyword evidence="5" id="KW-0539">Nucleus</keyword>
<comment type="subcellular location">
    <subcellularLocation>
        <location evidence="1">Nucleus</location>
    </subcellularLocation>
</comment>
<evidence type="ECO:0000256" key="4">
    <source>
        <dbReference type="ARBA" id="ARBA00023163"/>
    </source>
</evidence>
<accession>A0A4D6MFT9</accession>
<evidence type="ECO:0000313" key="6">
    <source>
        <dbReference type="EMBL" id="QCE00226.1"/>
    </source>
</evidence>
<dbReference type="Gene3D" id="2.40.330.10">
    <property type="entry name" value="DNA-binding pseudobarrel domain"/>
    <property type="match status" value="1"/>
</dbReference>
<reference evidence="6 7" key="1">
    <citation type="submission" date="2019-04" db="EMBL/GenBank/DDBJ databases">
        <title>An improved genome assembly and genetic linkage map for asparagus bean, Vigna unguiculata ssp. sesquipedialis.</title>
        <authorList>
            <person name="Xia Q."/>
            <person name="Zhang R."/>
            <person name="Dong Y."/>
        </authorList>
    </citation>
    <scope>NUCLEOTIDE SEQUENCE [LARGE SCALE GENOMIC DNA]</scope>
    <source>
        <tissue evidence="6">Leaf</tissue>
    </source>
</reference>
<dbReference type="Proteomes" id="UP000501690">
    <property type="component" value="Linkage Group LG7"/>
</dbReference>
<protein>
    <recommendedName>
        <fullName evidence="8">TF-B3 domain-containing protein</fullName>
    </recommendedName>
</protein>
<keyword evidence="7" id="KW-1185">Reference proteome</keyword>
<evidence type="ECO:0008006" key="8">
    <source>
        <dbReference type="Google" id="ProtNLM"/>
    </source>
</evidence>
<evidence type="ECO:0000256" key="3">
    <source>
        <dbReference type="ARBA" id="ARBA00023125"/>
    </source>
</evidence>
<dbReference type="AlphaFoldDB" id="A0A4D6MFT9"/>
<dbReference type="GO" id="GO:0005634">
    <property type="term" value="C:nucleus"/>
    <property type="evidence" value="ECO:0007669"/>
    <property type="project" value="UniProtKB-SubCell"/>
</dbReference>
<evidence type="ECO:0000256" key="1">
    <source>
        <dbReference type="ARBA" id="ARBA00004123"/>
    </source>
</evidence>
<name>A0A4D6MFT9_VIGUN</name>
<keyword evidence="2" id="KW-0805">Transcription regulation</keyword>
<gene>
    <name evidence="6" type="ORF">DEO72_LG7g1514</name>
</gene>
<sequence>MGAGWKKFCALHELSADDHREVVFEDIICIKDLNSDLSKYFRNSRLSDIVLYGPKAQVPCKLLIKAKFVKIGSGWKRFCDLHGLEARYIVIFEVDGEHTNKDVNVLFNINENYHHDRKHP</sequence>
<dbReference type="SUPFAM" id="SSF101936">
    <property type="entry name" value="DNA-binding pseudobarrel domain"/>
    <property type="match status" value="1"/>
</dbReference>
<keyword evidence="3" id="KW-0238">DNA-binding</keyword>